<evidence type="ECO:0000256" key="8">
    <source>
        <dbReference type="ARBA" id="ARBA00022917"/>
    </source>
</evidence>
<dbReference type="PANTHER" id="PTHR43450:SF1">
    <property type="entry name" value="ASPARTATE--TRNA LIGASE, CYTOPLASMIC"/>
    <property type="match status" value="1"/>
</dbReference>
<comment type="subcellular location">
    <subcellularLocation>
        <location evidence="1">Cytoplasm</location>
    </subcellularLocation>
</comment>
<sequence length="543" mass="60412">MKRTEGTPAASGNCPPPPEPKELSPEEQKLKAEREARKKAKEEEKAAKEAAKLAKKQAQEAAAAVLVKESSDFEADSFGYWPLVQSEGGPSSGLKAAAKRQWVPVGQLDAKEGSIAFVTLREGTETVQCVFGDSCSKDLLRWLAAVPAESLIDVWGRIVSPQTPVASTTQRKELQGEKVFCVVKAKKELPFQLKDAMQPEDEQKEGQIRVHLETRLDNRCLDLRVSGTAAVARVTSEVSRYCRDFLHQHGFVEIHTPKIIGGASEGGASCFRVPYFNRDACLAQSPQLYKQMCIAGDMGKVYEIGPVFRAENSNTHRHLCEFVGVDLEMEIKEDFLEAVEVIDNLFKSIFKRLEVDAAKDSALIRAQHDVPPFVFLEETPRLTFAEGIKMLREAGIGVDTIPEDLAEFDLSTELEKALGRLVQEKYKTDYFFLLKYPAKVRPFYSMPCPNDPKYSNTFDVFMRGEEIASGAQRVHDAGLLRRRCEALGVPLEQLKSYIDAMDLGAPPHAGMGAGLERIVMLYYGLGNIRRVSLFPRDPKRLAP</sequence>
<dbReference type="OrthoDB" id="354367at2759"/>
<keyword evidence="8" id="KW-0648">Protein biosynthesis</keyword>
<dbReference type="InterPro" id="IPR004364">
    <property type="entry name" value="Aa-tRNA-synt_II"/>
</dbReference>
<dbReference type="Proteomes" id="UP000515125">
    <property type="component" value="Unplaced"/>
</dbReference>
<name>A0A6P6RX93_9EIME</name>
<proteinExistence type="inferred from homology"/>
<dbReference type="NCBIfam" id="TIGR00458">
    <property type="entry name" value="aspS_nondisc"/>
    <property type="match status" value="1"/>
</dbReference>
<comment type="catalytic activity">
    <reaction evidence="10">
        <text>tRNA(Asp) + L-aspartate + ATP = L-aspartyl-tRNA(Asp) + AMP + diphosphate</text>
        <dbReference type="Rhea" id="RHEA:19649"/>
        <dbReference type="Rhea" id="RHEA-COMP:9660"/>
        <dbReference type="Rhea" id="RHEA-COMP:9678"/>
        <dbReference type="ChEBI" id="CHEBI:29991"/>
        <dbReference type="ChEBI" id="CHEBI:30616"/>
        <dbReference type="ChEBI" id="CHEBI:33019"/>
        <dbReference type="ChEBI" id="CHEBI:78442"/>
        <dbReference type="ChEBI" id="CHEBI:78516"/>
        <dbReference type="ChEBI" id="CHEBI:456215"/>
        <dbReference type="EC" id="6.1.1.12"/>
    </reaction>
</comment>
<dbReference type="GO" id="GO:0003723">
    <property type="term" value="F:RNA binding"/>
    <property type="evidence" value="ECO:0007669"/>
    <property type="project" value="TreeGrafter"/>
</dbReference>
<evidence type="ECO:0000256" key="1">
    <source>
        <dbReference type="ARBA" id="ARBA00004496"/>
    </source>
</evidence>
<evidence type="ECO:0000256" key="4">
    <source>
        <dbReference type="ARBA" id="ARBA00022490"/>
    </source>
</evidence>
<evidence type="ECO:0000256" key="7">
    <source>
        <dbReference type="ARBA" id="ARBA00022840"/>
    </source>
</evidence>
<evidence type="ECO:0000256" key="6">
    <source>
        <dbReference type="ARBA" id="ARBA00022741"/>
    </source>
</evidence>
<evidence type="ECO:0000256" key="11">
    <source>
        <dbReference type="SAM" id="MobiDB-lite"/>
    </source>
</evidence>
<dbReference type="Gene3D" id="2.40.50.140">
    <property type="entry name" value="Nucleic acid-binding proteins"/>
    <property type="match status" value="1"/>
</dbReference>
<dbReference type="SUPFAM" id="SSF55681">
    <property type="entry name" value="Class II aaRS and biotin synthetases"/>
    <property type="match status" value="1"/>
</dbReference>
<reference evidence="14" key="1">
    <citation type="submission" date="2025-08" db="UniProtKB">
        <authorList>
            <consortium name="RefSeq"/>
        </authorList>
    </citation>
    <scope>IDENTIFICATION</scope>
</reference>
<keyword evidence="13" id="KW-1185">Reference proteome</keyword>
<evidence type="ECO:0000313" key="14">
    <source>
        <dbReference type="RefSeq" id="XP_026191992.1"/>
    </source>
</evidence>
<gene>
    <name evidence="14" type="primary">LOC34621368</name>
</gene>
<protein>
    <recommendedName>
        <fullName evidence="3">aspartate--tRNA ligase</fullName>
        <ecNumber evidence="3">6.1.1.12</ecNumber>
    </recommendedName>
</protein>
<keyword evidence="6" id="KW-0547">Nucleotide-binding</keyword>
<dbReference type="PANTHER" id="PTHR43450">
    <property type="entry name" value="ASPARTYL-TRNA SYNTHETASE"/>
    <property type="match status" value="1"/>
</dbReference>
<dbReference type="GO" id="GO:0006422">
    <property type="term" value="P:aspartyl-tRNA aminoacylation"/>
    <property type="evidence" value="ECO:0007669"/>
    <property type="project" value="InterPro"/>
</dbReference>
<dbReference type="InterPro" id="IPR012340">
    <property type="entry name" value="NA-bd_OB-fold"/>
</dbReference>
<dbReference type="NCBIfam" id="NF003483">
    <property type="entry name" value="PRK05159.1"/>
    <property type="match status" value="1"/>
</dbReference>
<dbReference type="PRINTS" id="PR01042">
    <property type="entry name" value="TRNASYNTHASP"/>
</dbReference>
<evidence type="ECO:0000256" key="5">
    <source>
        <dbReference type="ARBA" id="ARBA00022598"/>
    </source>
</evidence>
<evidence type="ECO:0000256" key="9">
    <source>
        <dbReference type="ARBA" id="ARBA00023146"/>
    </source>
</evidence>
<dbReference type="SUPFAM" id="SSF50249">
    <property type="entry name" value="Nucleic acid-binding proteins"/>
    <property type="match status" value="1"/>
</dbReference>
<keyword evidence="7" id="KW-0067">ATP-binding</keyword>
<dbReference type="GO" id="GO:0017101">
    <property type="term" value="C:aminoacyl-tRNA synthetase multienzyme complex"/>
    <property type="evidence" value="ECO:0007669"/>
    <property type="project" value="TreeGrafter"/>
</dbReference>
<dbReference type="InterPro" id="IPR002312">
    <property type="entry name" value="Asp/Asn-tRNA-synth_IIb"/>
</dbReference>
<evidence type="ECO:0000256" key="2">
    <source>
        <dbReference type="ARBA" id="ARBA00005312"/>
    </source>
</evidence>
<evidence type="ECO:0000313" key="13">
    <source>
        <dbReference type="Proteomes" id="UP000515125"/>
    </source>
</evidence>
<dbReference type="Gene3D" id="3.30.930.10">
    <property type="entry name" value="Bira Bifunctional Protein, Domain 2"/>
    <property type="match status" value="1"/>
</dbReference>
<accession>A0A6P6RX93</accession>
<dbReference type="AlphaFoldDB" id="A0A6P6RX93"/>
<organism evidence="13 14">
    <name type="scientific">Cyclospora cayetanensis</name>
    <dbReference type="NCBI Taxonomy" id="88456"/>
    <lineage>
        <taxon>Eukaryota</taxon>
        <taxon>Sar</taxon>
        <taxon>Alveolata</taxon>
        <taxon>Apicomplexa</taxon>
        <taxon>Conoidasida</taxon>
        <taxon>Coccidia</taxon>
        <taxon>Eucoccidiorida</taxon>
        <taxon>Eimeriorina</taxon>
        <taxon>Eimeriidae</taxon>
        <taxon>Cyclospora</taxon>
    </lineage>
</organism>
<dbReference type="CDD" id="cd00776">
    <property type="entry name" value="AsxRS_core"/>
    <property type="match status" value="1"/>
</dbReference>
<keyword evidence="9" id="KW-0030">Aminoacyl-tRNA synthetase</keyword>
<evidence type="ECO:0000256" key="10">
    <source>
        <dbReference type="ARBA" id="ARBA00047904"/>
    </source>
</evidence>
<evidence type="ECO:0000256" key="3">
    <source>
        <dbReference type="ARBA" id="ARBA00012841"/>
    </source>
</evidence>
<dbReference type="FunFam" id="3.30.930.10:FF:000038">
    <property type="entry name" value="Aspartate--tRNA ligase"/>
    <property type="match status" value="1"/>
</dbReference>
<dbReference type="Pfam" id="PF00152">
    <property type="entry name" value="tRNA-synt_2"/>
    <property type="match status" value="1"/>
</dbReference>
<dbReference type="EC" id="6.1.1.12" evidence="3"/>
<dbReference type="InterPro" id="IPR004523">
    <property type="entry name" value="Asp-tRNA_synthase_2"/>
</dbReference>
<dbReference type="InterPro" id="IPR006195">
    <property type="entry name" value="aa-tRNA-synth_II"/>
</dbReference>
<keyword evidence="4" id="KW-0963">Cytoplasm</keyword>
<dbReference type="GO" id="GO:0005524">
    <property type="term" value="F:ATP binding"/>
    <property type="evidence" value="ECO:0007669"/>
    <property type="project" value="UniProtKB-KW"/>
</dbReference>
<dbReference type="RefSeq" id="XP_026191992.1">
    <property type="nucleotide sequence ID" value="XM_026336207.1"/>
</dbReference>
<dbReference type="HAMAP" id="MF_02075">
    <property type="entry name" value="Asp_tRNA_synth_type2"/>
    <property type="match status" value="1"/>
</dbReference>
<feature type="compositionally biased region" description="Basic and acidic residues" evidence="11">
    <location>
        <begin position="19"/>
        <end position="52"/>
    </location>
</feature>
<dbReference type="InterPro" id="IPR045864">
    <property type="entry name" value="aa-tRNA-synth_II/BPL/LPL"/>
</dbReference>
<evidence type="ECO:0000259" key="12">
    <source>
        <dbReference type="PROSITE" id="PS50862"/>
    </source>
</evidence>
<feature type="domain" description="Aminoacyl-transfer RNA synthetases class-II family profile" evidence="12">
    <location>
        <begin position="233"/>
        <end position="535"/>
    </location>
</feature>
<dbReference type="GeneID" id="34621368"/>
<keyword evidence="5 14" id="KW-0436">Ligase</keyword>
<dbReference type="PROSITE" id="PS50862">
    <property type="entry name" value="AA_TRNA_LIGASE_II"/>
    <property type="match status" value="1"/>
</dbReference>
<feature type="region of interest" description="Disordered" evidence="11">
    <location>
        <begin position="1"/>
        <end position="54"/>
    </location>
</feature>
<dbReference type="GO" id="GO:0004815">
    <property type="term" value="F:aspartate-tRNA ligase activity"/>
    <property type="evidence" value="ECO:0007669"/>
    <property type="project" value="UniProtKB-EC"/>
</dbReference>
<dbReference type="GO" id="GO:0005829">
    <property type="term" value="C:cytosol"/>
    <property type="evidence" value="ECO:0007669"/>
    <property type="project" value="TreeGrafter"/>
</dbReference>
<comment type="similarity">
    <text evidence="2">Belongs to the class-II aminoacyl-tRNA synthetase family. Type 2 subfamily.</text>
</comment>